<keyword evidence="2" id="KW-0732">Signal</keyword>
<feature type="coiled-coil region" evidence="1">
    <location>
        <begin position="20"/>
        <end position="69"/>
    </location>
</feature>
<evidence type="ECO:0000256" key="1">
    <source>
        <dbReference type="SAM" id="Coils"/>
    </source>
</evidence>
<sequence>MLAISAVVVVAAGAFAGAQLKQDVQQRAEIQKRREETTEEKLTRLNNYRAGLVFQKQRLEAKIAELSEKA</sequence>
<gene>
    <name evidence="3" type="ORF">EX30DRAFT_368624</name>
</gene>
<dbReference type="Proteomes" id="UP000298138">
    <property type="component" value="Unassembled WGS sequence"/>
</dbReference>
<dbReference type="EMBL" id="ML220112">
    <property type="protein sequence ID" value="TGZ85542.1"/>
    <property type="molecule type" value="Genomic_DNA"/>
</dbReference>
<protein>
    <submittedName>
        <fullName evidence="3">Uncharacterized protein</fullName>
    </submittedName>
</protein>
<feature type="chain" id="PRO_5020441025" evidence="2">
    <location>
        <begin position="19"/>
        <end position="70"/>
    </location>
</feature>
<evidence type="ECO:0000256" key="2">
    <source>
        <dbReference type="SAM" id="SignalP"/>
    </source>
</evidence>
<dbReference type="InParanoid" id="A0A4S2N834"/>
<evidence type="ECO:0000313" key="4">
    <source>
        <dbReference type="Proteomes" id="UP000298138"/>
    </source>
</evidence>
<name>A0A4S2N834_9PEZI</name>
<keyword evidence="1" id="KW-0175">Coiled coil</keyword>
<evidence type="ECO:0000313" key="3">
    <source>
        <dbReference type="EMBL" id="TGZ85542.1"/>
    </source>
</evidence>
<accession>A0A4S2N834</accession>
<feature type="signal peptide" evidence="2">
    <location>
        <begin position="1"/>
        <end position="18"/>
    </location>
</feature>
<organism evidence="3 4">
    <name type="scientific">Ascodesmis nigricans</name>
    <dbReference type="NCBI Taxonomy" id="341454"/>
    <lineage>
        <taxon>Eukaryota</taxon>
        <taxon>Fungi</taxon>
        <taxon>Dikarya</taxon>
        <taxon>Ascomycota</taxon>
        <taxon>Pezizomycotina</taxon>
        <taxon>Pezizomycetes</taxon>
        <taxon>Pezizales</taxon>
        <taxon>Ascodesmidaceae</taxon>
        <taxon>Ascodesmis</taxon>
    </lineage>
</organism>
<proteinExistence type="predicted"/>
<keyword evidence="4" id="KW-1185">Reference proteome</keyword>
<dbReference type="AlphaFoldDB" id="A0A4S2N834"/>
<reference evidence="3 4" key="1">
    <citation type="submission" date="2019-04" db="EMBL/GenBank/DDBJ databases">
        <title>Comparative genomics and transcriptomics to analyze fruiting body development in filamentous ascomycetes.</title>
        <authorList>
            <consortium name="DOE Joint Genome Institute"/>
            <person name="Lutkenhaus R."/>
            <person name="Traeger S."/>
            <person name="Breuer J."/>
            <person name="Kuo A."/>
            <person name="Lipzen A."/>
            <person name="Pangilinan J."/>
            <person name="Dilworth D."/>
            <person name="Sandor L."/>
            <person name="Poggeler S."/>
            <person name="Barry K."/>
            <person name="Grigoriev I.V."/>
            <person name="Nowrousian M."/>
        </authorList>
    </citation>
    <scope>NUCLEOTIDE SEQUENCE [LARGE SCALE GENOMIC DNA]</scope>
    <source>
        <strain evidence="3 4">CBS 389.68</strain>
    </source>
</reference>